<dbReference type="RefSeq" id="WP_219481406.1">
    <property type="nucleotide sequence ID" value="NZ_CAUUTB010000015.1"/>
</dbReference>
<comment type="caution">
    <text evidence="1">The sequence shown here is derived from an EMBL/GenBank/DDBJ whole genome shotgun (WGS) entry which is preliminary data.</text>
</comment>
<dbReference type="EMBL" id="JAHXCT010000004">
    <property type="protein sequence ID" value="MBW4769506.1"/>
    <property type="molecule type" value="Genomic_DNA"/>
</dbReference>
<organism evidence="1 2">
    <name type="scientific">Hoylesella nanceiensis</name>
    <dbReference type="NCBI Taxonomy" id="425941"/>
    <lineage>
        <taxon>Bacteria</taxon>
        <taxon>Pseudomonadati</taxon>
        <taxon>Bacteroidota</taxon>
        <taxon>Bacteroidia</taxon>
        <taxon>Bacteroidales</taxon>
        <taxon>Prevotellaceae</taxon>
        <taxon>Hoylesella</taxon>
    </lineage>
</organism>
<evidence type="ECO:0000313" key="2">
    <source>
        <dbReference type="Proteomes" id="UP000788426"/>
    </source>
</evidence>
<gene>
    <name evidence="1" type="ORF">KZO38_06985</name>
</gene>
<reference evidence="1 2" key="1">
    <citation type="submission" date="2021-07" db="EMBL/GenBank/DDBJ databases">
        <title>Genomic diversity and antimicrobial resistance of Prevotella spp. isolated from chronic lung disease airways.</title>
        <authorList>
            <person name="Webb K.A."/>
            <person name="Olagoke O.S."/>
            <person name="Baird T."/>
            <person name="Neill J."/>
            <person name="Pham A."/>
            <person name="Wells T.J."/>
            <person name="Ramsay K.A."/>
            <person name="Bell S.C."/>
            <person name="Sarovich D.S."/>
            <person name="Price E.P."/>
        </authorList>
    </citation>
    <scope>NUCLEOTIDE SEQUENCE [LARGE SCALE GENOMIC DNA]</scope>
    <source>
        <strain evidence="1 2">SCHI0011.S.12</strain>
    </source>
</reference>
<dbReference type="CDD" id="cd24013">
    <property type="entry name" value="ASKHA_ATPase_BT3980-like"/>
    <property type="match status" value="1"/>
</dbReference>
<dbReference type="Pfam" id="PF12864">
    <property type="entry name" value="DUF3822"/>
    <property type="match status" value="1"/>
</dbReference>
<dbReference type="Proteomes" id="UP000788426">
    <property type="component" value="Unassembled WGS sequence"/>
</dbReference>
<keyword evidence="2" id="KW-1185">Reference proteome</keyword>
<name>A0ABS6YD79_9BACT</name>
<proteinExistence type="predicted"/>
<accession>A0ABS6YD79</accession>
<dbReference type="InterPro" id="IPR024213">
    <property type="entry name" value="DUF3822"/>
</dbReference>
<sequence>MQETEFHSLSKQLPLVFRIGKQTLSFAVNDLQTEHRILFEPYTVRSGISMAANLREAFKENGLLLRKFQKAQVFVDAPVVMVPVEEFVEEEAEKMYKYVLTDCDNIETLHYIMPETNAVALFGISKDLKMVLTDNIPNVRFMPIMQPVWKYMHRRSFSGHHQKLYACFHDKKVDVFCFNKNRFKFTNSFDVSHPHDAVYYIMHVWKLLGFDATNDELFIMGNIPEYEWHIENLNRYINKVYTINPTAEFNRAPATQVKGMPFDLITLFTKG</sequence>
<protein>
    <submittedName>
        <fullName evidence="1">DUF3822 family protein</fullName>
    </submittedName>
</protein>
<evidence type="ECO:0000313" key="1">
    <source>
        <dbReference type="EMBL" id="MBW4769506.1"/>
    </source>
</evidence>